<gene>
    <name evidence="1" type="ordered locus">Sph21_3462</name>
</gene>
<dbReference type="HOGENOM" id="CLU_1642646_0_0_10"/>
<dbReference type="eggNOG" id="ENOG503150H">
    <property type="taxonomic scope" value="Bacteria"/>
</dbReference>
<evidence type="ECO:0000313" key="1">
    <source>
        <dbReference type="EMBL" id="ADZ80000.1"/>
    </source>
</evidence>
<reference evidence="1" key="1">
    <citation type="submission" date="2011-03" db="EMBL/GenBank/DDBJ databases">
        <title>Complete sequence of Sphingobacterium sp. 21.</title>
        <authorList>
            <consortium name="US DOE Joint Genome Institute"/>
            <person name="Lucas S."/>
            <person name="Copeland A."/>
            <person name="Lapidus A."/>
            <person name="Cheng J.-F."/>
            <person name="Goodwin L."/>
            <person name="Pitluck S."/>
            <person name="Davenport K."/>
            <person name="Detter J.C."/>
            <person name="Han C."/>
            <person name="Tapia R."/>
            <person name="Land M."/>
            <person name="Hauser L."/>
            <person name="Kyrpides N."/>
            <person name="Ivanova N."/>
            <person name="Ovchinnikova G."/>
            <person name="Pagani I."/>
            <person name="Siebers A.K."/>
            <person name="Allgaier M."/>
            <person name="Thelen M.P."/>
            <person name="Hugenholtz P."/>
            <person name="Woyke T."/>
        </authorList>
    </citation>
    <scope>NUCLEOTIDE SEQUENCE</scope>
    <source>
        <strain evidence="1">21</strain>
    </source>
</reference>
<protein>
    <submittedName>
        <fullName evidence="1">Uncharacterized protein</fullName>
    </submittedName>
</protein>
<dbReference type="KEGG" id="shg:Sph21_3462"/>
<dbReference type="EMBL" id="CP002584">
    <property type="protein sequence ID" value="ADZ80000.1"/>
    <property type="molecule type" value="Genomic_DNA"/>
</dbReference>
<proteinExistence type="predicted"/>
<dbReference type="AlphaFoldDB" id="F4C2C2"/>
<dbReference type="STRING" id="743722.Sph21_3462"/>
<organism evidence="1">
    <name type="scientific">Sphingobacterium sp. (strain 21)</name>
    <dbReference type="NCBI Taxonomy" id="743722"/>
    <lineage>
        <taxon>Bacteria</taxon>
        <taxon>Pseudomonadati</taxon>
        <taxon>Bacteroidota</taxon>
        <taxon>Sphingobacteriia</taxon>
        <taxon>Sphingobacteriales</taxon>
        <taxon>Sphingobacteriaceae</taxon>
        <taxon>Sphingobacterium</taxon>
    </lineage>
</organism>
<name>F4C2C2_SPHS2</name>
<dbReference type="OrthoDB" id="27629at28453"/>
<dbReference type="PATRIC" id="fig|743722.3.peg.3702"/>
<accession>F4C2C2</accession>
<sequence>MNVTQEQLIDYLTAKAVQCGIPHDPDNKQKAFHIIDNPYSLAEFDEALRSFAAFPAVLMEEGEGDFSDSASANYNDTKEFALMVVDKQTNGELPRLIRSRCLEIIKKILVHIRNDSRAFAIVPGKHVNFRINDCVYTPIGPMDTVYYGYMITLRFICPFSF</sequence>